<feature type="compositionally biased region" description="Basic and acidic residues" evidence="1">
    <location>
        <begin position="472"/>
        <end position="488"/>
    </location>
</feature>
<proteinExistence type="predicted"/>
<dbReference type="InterPro" id="IPR036875">
    <property type="entry name" value="Znf_CCHC_sf"/>
</dbReference>
<evidence type="ECO:0000256" key="1">
    <source>
        <dbReference type="SAM" id="MobiDB-lite"/>
    </source>
</evidence>
<dbReference type="WBParaSite" id="SVE_0065800.2">
    <property type="protein sequence ID" value="SVE_0065800.2"/>
    <property type="gene ID" value="SVE_0065800"/>
</dbReference>
<dbReference type="SUPFAM" id="SSF57756">
    <property type="entry name" value="Retrovirus zinc finger-like domains"/>
    <property type="match status" value="1"/>
</dbReference>
<dbReference type="InterPro" id="IPR021109">
    <property type="entry name" value="Peptidase_aspartic_dom_sf"/>
</dbReference>
<dbReference type="Proteomes" id="UP000035680">
    <property type="component" value="Unassembled WGS sequence"/>
</dbReference>
<protein>
    <submittedName>
        <fullName evidence="3">CCHC-type domain-containing protein</fullName>
    </submittedName>
</protein>
<evidence type="ECO:0000313" key="2">
    <source>
        <dbReference type="Proteomes" id="UP000035680"/>
    </source>
</evidence>
<dbReference type="SUPFAM" id="SSF50630">
    <property type="entry name" value="Acid proteases"/>
    <property type="match status" value="1"/>
</dbReference>
<dbReference type="GO" id="GO:0003676">
    <property type="term" value="F:nucleic acid binding"/>
    <property type="evidence" value="ECO:0007669"/>
    <property type="project" value="InterPro"/>
</dbReference>
<accession>A0A0K0EVV9</accession>
<dbReference type="STRING" id="75913.A0A0K0EVV9"/>
<feature type="region of interest" description="Disordered" evidence="1">
    <location>
        <begin position="471"/>
        <end position="499"/>
    </location>
</feature>
<reference evidence="3" key="2">
    <citation type="submission" date="2015-08" db="UniProtKB">
        <authorList>
            <consortium name="WormBaseParasite"/>
        </authorList>
    </citation>
    <scope>IDENTIFICATION</scope>
</reference>
<keyword evidence="2" id="KW-1185">Reference proteome</keyword>
<organism evidence="2 3">
    <name type="scientific">Strongyloides venezuelensis</name>
    <name type="common">Threadworm</name>
    <dbReference type="NCBI Taxonomy" id="75913"/>
    <lineage>
        <taxon>Eukaryota</taxon>
        <taxon>Metazoa</taxon>
        <taxon>Ecdysozoa</taxon>
        <taxon>Nematoda</taxon>
        <taxon>Chromadorea</taxon>
        <taxon>Rhabditida</taxon>
        <taxon>Tylenchina</taxon>
        <taxon>Panagrolaimomorpha</taxon>
        <taxon>Strongyloidoidea</taxon>
        <taxon>Strongyloididae</taxon>
        <taxon>Strongyloides</taxon>
    </lineage>
</organism>
<dbReference type="AlphaFoldDB" id="A0A0K0EVV9"/>
<name>A0A0K0EVV9_STRVS</name>
<sequence length="679" mass="76922">MGRKEAKRVGINRIFQPGGNSDERKLMECHNCGFKGHPKAKCRKPLVECQHCKRKGHLIQYCYGKRAQQRGSSTSGTSKLTAVTLATIVTFLVLGISGVRGEMEEVERYQSEPNIITDIFKVANHLVGCQIVRYIPMVGDGLFFYPTKGTEKISFVAEKDSYIECKCDYKKEGFVNPHTSDCYIPSNTSVTFNGDGAHDPRDYHWPAWNTYVFTRIKANHIPSHIQTTPFAHLKHLLKKGLTDEEMRRRKVEHIAKYEEMKKFVDAGPEQTAIRLEEDLEELQSEIDLAIQEHRKGEDPFEFYSTFTKSTEDQDFEDSSETLVSGRSTRYESVAFMSMSSGETDMNSRKTLSVLSPNIAPQVRTPIIDPTVPTLPSGSASIGNYPLRTTDLSKELKSEGLRKSLANLIERSKENDVRGVIDALINSFKIAEGMDSVGVLAICLSVILEVYYKQRVVNTIIQPVLNRIRGRTTQRDSKTRSRVKGESTEQRPITRKGTKQAYQTGSKKKGFYDLCDTDKLPFVENEEKLREAATRAGYTLMARISSLDVYKHTSTIIMNINETWLQVFIDDGSDVSLMSEKRWIQLGRPYLESTTAWIDNTHSSVGFLGVTELGVSARKLKQIKERFYVTQGLILGVIIGRTFLSKYPRYVHNYSKEKKNFINTGTPTLRTIPVEGKKML</sequence>
<evidence type="ECO:0000313" key="3">
    <source>
        <dbReference type="WBParaSite" id="SVE_0065800.2"/>
    </source>
</evidence>
<dbReference type="Gene3D" id="2.40.70.10">
    <property type="entry name" value="Acid Proteases"/>
    <property type="match status" value="1"/>
</dbReference>
<reference evidence="2" key="1">
    <citation type="submission" date="2014-07" db="EMBL/GenBank/DDBJ databases">
        <authorList>
            <person name="Martin A.A"/>
            <person name="De Silva N."/>
        </authorList>
    </citation>
    <scope>NUCLEOTIDE SEQUENCE</scope>
</reference>
<dbReference type="GO" id="GO:0008270">
    <property type="term" value="F:zinc ion binding"/>
    <property type="evidence" value="ECO:0007669"/>
    <property type="project" value="InterPro"/>
</dbReference>